<feature type="signal peptide" evidence="2">
    <location>
        <begin position="1"/>
        <end position="28"/>
    </location>
</feature>
<keyword evidence="2" id="KW-0732">Signal</keyword>
<evidence type="ECO:0000313" key="4">
    <source>
        <dbReference type="Proteomes" id="UP000297713"/>
    </source>
</evidence>
<name>A0A4Y8PJZ1_9BACT</name>
<evidence type="ECO:0008006" key="5">
    <source>
        <dbReference type="Google" id="ProtNLM"/>
    </source>
</evidence>
<sequence>MKSRSLLKSAFLLIFLSGIALFSPSLHAQHEKHKGMESDKQSVEEKDEHEGHKMGGMEHGMMGHGMGGHGMMGGTKGSCCGEADNFDQILKEVEEAKNPKATARKLRMKADLMKAIADVYEKYAKELESSHP</sequence>
<protein>
    <recommendedName>
        <fullName evidence="5">Cobalt transporter</fullName>
    </recommendedName>
</protein>
<organism evidence="3 4">
    <name type="scientific">Methylacidiphilum caldifontis</name>
    <dbReference type="NCBI Taxonomy" id="2795386"/>
    <lineage>
        <taxon>Bacteria</taxon>
        <taxon>Pseudomonadati</taxon>
        <taxon>Verrucomicrobiota</taxon>
        <taxon>Methylacidiphilae</taxon>
        <taxon>Methylacidiphilales</taxon>
        <taxon>Methylacidiphilaceae</taxon>
        <taxon>Methylacidiphilum (ex Ratnadevi et al. 2023)</taxon>
    </lineage>
</organism>
<feature type="chain" id="PRO_5021185407" description="Cobalt transporter" evidence="2">
    <location>
        <begin position="29"/>
        <end position="132"/>
    </location>
</feature>
<dbReference type="OrthoDB" id="200343at2"/>
<proteinExistence type="predicted"/>
<comment type="caution">
    <text evidence="3">The sequence shown here is derived from an EMBL/GenBank/DDBJ whole genome shotgun (WGS) entry which is preliminary data.</text>
</comment>
<keyword evidence="4" id="KW-1185">Reference proteome</keyword>
<evidence type="ECO:0000256" key="1">
    <source>
        <dbReference type="SAM" id="MobiDB-lite"/>
    </source>
</evidence>
<feature type="region of interest" description="Disordered" evidence="1">
    <location>
        <begin position="30"/>
        <end position="70"/>
    </location>
</feature>
<dbReference type="EMBL" id="LXQC01000002">
    <property type="protein sequence ID" value="TFE73302.1"/>
    <property type="molecule type" value="Genomic_DNA"/>
</dbReference>
<gene>
    <name evidence="3" type="ORF">A7Q10_03265</name>
</gene>
<evidence type="ECO:0000256" key="2">
    <source>
        <dbReference type="SAM" id="SignalP"/>
    </source>
</evidence>
<dbReference type="Proteomes" id="UP000297713">
    <property type="component" value="Unassembled WGS sequence"/>
</dbReference>
<evidence type="ECO:0000313" key="3">
    <source>
        <dbReference type="EMBL" id="TFE73302.1"/>
    </source>
</evidence>
<dbReference type="RefSeq" id="WP_134438952.1">
    <property type="nucleotide sequence ID" value="NZ_LXQC01000002.1"/>
</dbReference>
<reference evidence="3 4" key="1">
    <citation type="submission" date="2016-05" db="EMBL/GenBank/DDBJ databases">
        <title>Diversity and Homogeneity among Thermoacidophilic Verrucomicrobia Methanotrophs Linked with Geographical Origin.</title>
        <authorList>
            <person name="Erikstad H.-A."/>
            <person name="Smestad N.B."/>
            <person name="Ceballos R.M."/>
            <person name="Birkeland N.-K."/>
        </authorList>
    </citation>
    <scope>NUCLEOTIDE SEQUENCE [LARGE SCALE GENOMIC DNA]</scope>
    <source>
        <strain evidence="3 4">Phi</strain>
    </source>
</reference>
<accession>A0A4Y8PJZ1</accession>
<dbReference type="AlphaFoldDB" id="A0A4Y8PJZ1"/>
<feature type="compositionally biased region" description="Basic and acidic residues" evidence="1">
    <location>
        <begin position="34"/>
        <end position="56"/>
    </location>
</feature>